<dbReference type="SMART" id="SM00249">
    <property type="entry name" value="PHD"/>
    <property type="match status" value="2"/>
</dbReference>
<accession>A0A8H6CRE2</accession>
<dbReference type="PANTHER" id="PTHR38886">
    <property type="entry name" value="SESA DOMAIN-CONTAINING PROTEIN"/>
    <property type="match status" value="1"/>
</dbReference>
<protein>
    <recommendedName>
        <fullName evidence="4">Zinc finger PHD-type domain-containing protein</fullName>
    </recommendedName>
</protein>
<dbReference type="GeneID" id="59336294"/>
<dbReference type="RefSeq" id="XP_037156101.1">
    <property type="nucleotide sequence ID" value="XM_037298765.1"/>
</dbReference>
<organism evidence="5 6">
    <name type="scientific">Letharia lupina</name>
    <dbReference type="NCBI Taxonomy" id="560253"/>
    <lineage>
        <taxon>Eukaryota</taxon>
        <taxon>Fungi</taxon>
        <taxon>Dikarya</taxon>
        <taxon>Ascomycota</taxon>
        <taxon>Pezizomycotina</taxon>
        <taxon>Lecanoromycetes</taxon>
        <taxon>OSLEUM clade</taxon>
        <taxon>Lecanoromycetidae</taxon>
        <taxon>Lecanorales</taxon>
        <taxon>Lecanorineae</taxon>
        <taxon>Parmeliaceae</taxon>
        <taxon>Letharia</taxon>
    </lineage>
</organism>
<evidence type="ECO:0000313" key="6">
    <source>
        <dbReference type="Proteomes" id="UP000593566"/>
    </source>
</evidence>
<dbReference type="Pfam" id="PF00628">
    <property type="entry name" value="PHD"/>
    <property type="match status" value="2"/>
</dbReference>
<dbReference type="InterPro" id="IPR054464">
    <property type="entry name" value="ULD_fung"/>
</dbReference>
<comment type="caution">
    <text evidence="5">The sequence shown here is derived from an EMBL/GenBank/DDBJ whole genome shotgun (WGS) entry which is preliminary data.</text>
</comment>
<dbReference type="InterPro" id="IPR011011">
    <property type="entry name" value="Znf_FYVE_PHD"/>
</dbReference>
<dbReference type="InterPro" id="IPR019786">
    <property type="entry name" value="Zinc_finger_PHD-type_CS"/>
</dbReference>
<dbReference type="InterPro" id="IPR019787">
    <property type="entry name" value="Znf_PHD-finger"/>
</dbReference>
<evidence type="ECO:0000259" key="4">
    <source>
        <dbReference type="SMART" id="SM00249"/>
    </source>
</evidence>
<sequence length="595" mass="67116">MPITFGSVGDIISVSCLIKDLVKCLDESRGSPAEYQAVIRELWSLDHALLEVELLLQSCAQSVELSGLRKDAKSCAEQCRKCIEDFQNRMKRYQRSLRRGGTGNLFRDTTAKFRWHVSEKDDLAKFRAEVTAHCLSLNMLLATAGTKLTMLNDEGMHKRLKQSDLAHASSSATQTSLLVDINTRLQETNTLIQAAALESKALGSRIDLDYFRNLGTELLRINSMTCNAIVSLQACIPAQLNRTWTQDPVMLEDALGRVTPFHLEFIDSWEVLESVLEARFRQLPGHRKIKRKEYVLRANFSNKDVDSSSIAFNRCFLPGQHYDMSMDFNAARAQNSCPACLLDTGEASDARVKCNGCGLWYQRIVETIADVAPVVPKTDLPIKRPCLKRRREEEPGSDDEPRQFRRVRIRCRQRAKNQDSQDEAEFEALRSGEEMIRCICGTHDDLGLLGNNLHYAPSARKIRAWLIQCGDCKAWQHRSCVGTANGNNPPGGFYCEQCSRVEPVDGLLNEHVEEYTIKCLCDSDEDDGNTVYCDRCSTWQHIACYYSNISMAELESLDHLCVNCDPRPLEGDLGEDLTWRDAILRIDEGLKDLAG</sequence>
<dbReference type="GO" id="GO:0008270">
    <property type="term" value="F:zinc ion binding"/>
    <property type="evidence" value="ECO:0007669"/>
    <property type="project" value="UniProtKB-KW"/>
</dbReference>
<dbReference type="PROSITE" id="PS01359">
    <property type="entry name" value="ZF_PHD_1"/>
    <property type="match status" value="1"/>
</dbReference>
<reference evidence="5 6" key="1">
    <citation type="journal article" date="2020" name="Genomics">
        <title>Complete, high-quality genomes from long-read metagenomic sequencing of two wolf lichen thalli reveals enigmatic genome architecture.</title>
        <authorList>
            <person name="McKenzie S.K."/>
            <person name="Walston R.F."/>
            <person name="Allen J.L."/>
        </authorList>
    </citation>
    <scope>NUCLEOTIDE SEQUENCE [LARGE SCALE GENOMIC DNA]</scope>
    <source>
        <strain evidence="5">WasteWater1</strain>
    </source>
</reference>
<evidence type="ECO:0000256" key="3">
    <source>
        <dbReference type="ARBA" id="ARBA00022833"/>
    </source>
</evidence>
<dbReference type="Gene3D" id="3.30.40.10">
    <property type="entry name" value="Zinc/RING finger domain, C3HC4 (zinc finger)"/>
    <property type="match status" value="2"/>
</dbReference>
<dbReference type="SUPFAM" id="SSF57903">
    <property type="entry name" value="FYVE/PHD zinc finger"/>
    <property type="match status" value="2"/>
</dbReference>
<dbReference type="PANTHER" id="PTHR38886:SF1">
    <property type="entry name" value="NACHT-NTPASE AND P-LOOP NTPASES N-TERMINAL DOMAIN-CONTAINING PROTEIN"/>
    <property type="match status" value="1"/>
</dbReference>
<feature type="domain" description="Zinc finger PHD-type" evidence="4">
    <location>
        <begin position="518"/>
        <end position="565"/>
    </location>
</feature>
<dbReference type="InterPro" id="IPR013083">
    <property type="entry name" value="Znf_RING/FYVE/PHD"/>
</dbReference>
<evidence type="ECO:0000256" key="1">
    <source>
        <dbReference type="ARBA" id="ARBA00022723"/>
    </source>
</evidence>
<feature type="domain" description="Zinc finger PHD-type" evidence="4">
    <location>
        <begin position="437"/>
        <end position="499"/>
    </location>
</feature>
<dbReference type="EMBL" id="JACCJB010000004">
    <property type="protein sequence ID" value="KAF6228167.1"/>
    <property type="molecule type" value="Genomic_DNA"/>
</dbReference>
<name>A0A8H6CRE2_9LECA</name>
<keyword evidence="3" id="KW-0862">Zinc</keyword>
<dbReference type="Proteomes" id="UP000593566">
    <property type="component" value="Unassembled WGS sequence"/>
</dbReference>
<keyword evidence="2" id="KW-0863">Zinc-finger</keyword>
<evidence type="ECO:0000313" key="5">
    <source>
        <dbReference type="EMBL" id="KAF6228167.1"/>
    </source>
</evidence>
<keyword evidence="1" id="KW-0479">Metal-binding</keyword>
<dbReference type="AlphaFoldDB" id="A0A8H6CRE2"/>
<gene>
    <name evidence="5" type="ORF">HO133_007897</name>
</gene>
<proteinExistence type="predicted"/>
<evidence type="ECO:0000256" key="2">
    <source>
        <dbReference type="ARBA" id="ARBA00022771"/>
    </source>
</evidence>
<dbReference type="Pfam" id="PF22893">
    <property type="entry name" value="ULD_2"/>
    <property type="match status" value="1"/>
</dbReference>
<keyword evidence="6" id="KW-1185">Reference proteome</keyword>
<dbReference type="InterPro" id="IPR001965">
    <property type="entry name" value="Znf_PHD"/>
</dbReference>